<sequence length="104" mass="11451">MKRSETKKNRYNKGAGCARGAKPKRFRGRHRSTSGGLFSLAQHKTYLVAANWTGASSLVEAFSRQKEGNGICFARSNYFFQAASTFILSFLSFPPITPCTAPLP</sequence>
<proteinExistence type="predicted"/>
<evidence type="ECO:0000313" key="2">
    <source>
        <dbReference type="EMBL" id="CCC92876.1"/>
    </source>
</evidence>
<feature type="region of interest" description="Disordered" evidence="1">
    <location>
        <begin position="1"/>
        <end position="31"/>
    </location>
</feature>
<dbReference type="EMBL" id="HE575322">
    <property type="protein sequence ID" value="CCC92876.1"/>
    <property type="molecule type" value="Genomic_DNA"/>
</dbReference>
<dbReference type="AlphaFoldDB" id="G0UU12"/>
<gene>
    <name evidence="2" type="ORF">TCIL3000_9_2730</name>
</gene>
<feature type="compositionally biased region" description="Basic residues" evidence="1">
    <location>
        <begin position="21"/>
        <end position="31"/>
    </location>
</feature>
<protein>
    <submittedName>
        <fullName evidence="2">Uncharacterized protein</fullName>
    </submittedName>
</protein>
<organism evidence="2">
    <name type="scientific">Trypanosoma congolense (strain IL3000)</name>
    <dbReference type="NCBI Taxonomy" id="1068625"/>
    <lineage>
        <taxon>Eukaryota</taxon>
        <taxon>Discoba</taxon>
        <taxon>Euglenozoa</taxon>
        <taxon>Kinetoplastea</taxon>
        <taxon>Metakinetoplastina</taxon>
        <taxon>Trypanosomatida</taxon>
        <taxon>Trypanosomatidae</taxon>
        <taxon>Trypanosoma</taxon>
        <taxon>Nannomonas</taxon>
    </lineage>
</organism>
<accession>G0UU12</accession>
<reference evidence="2" key="1">
    <citation type="journal article" date="2012" name="Proc. Natl. Acad. Sci. U.S.A.">
        <title>Antigenic diversity is generated by distinct evolutionary mechanisms in African trypanosome species.</title>
        <authorList>
            <person name="Jackson A.P."/>
            <person name="Berry A."/>
            <person name="Aslett M."/>
            <person name="Allison H.C."/>
            <person name="Burton P."/>
            <person name="Vavrova-Anderson J."/>
            <person name="Brown R."/>
            <person name="Browne H."/>
            <person name="Corton N."/>
            <person name="Hauser H."/>
            <person name="Gamble J."/>
            <person name="Gilderthorp R."/>
            <person name="Marcello L."/>
            <person name="McQuillan J."/>
            <person name="Otto T.D."/>
            <person name="Quail M.A."/>
            <person name="Sanders M.J."/>
            <person name="van Tonder A."/>
            <person name="Ginger M.L."/>
            <person name="Field M.C."/>
            <person name="Barry J.D."/>
            <person name="Hertz-Fowler C."/>
            <person name="Berriman M."/>
        </authorList>
    </citation>
    <scope>NUCLEOTIDE SEQUENCE</scope>
    <source>
        <strain evidence="2">IL3000</strain>
    </source>
</reference>
<name>G0UU12_TRYCI</name>
<evidence type="ECO:0000256" key="1">
    <source>
        <dbReference type="SAM" id="MobiDB-lite"/>
    </source>
</evidence>